<evidence type="ECO:0000313" key="2">
    <source>
        <dbReference type="Proteomes" id="UP001433508"/>
    </source>
</evidence>
<organism evidence="1 2">
    <name type="scientific">Lipomyces kononenkoae</name>
    <name type="common">Yeast</name>
    <dbReference type="NCBI Taxonomy" id="34357"/>
    <lineage>
        <taxon>Eukaryota</taxon>
        <taxon>Fungi</taxon>
        <taxon>Dikarya</taxon>
        <taxon>Ascomycota</taxon>
        <taxon>Saccharomycotina</taxon>
        <taxon>Lipomycetes</taxon>
        <taxon>Lipomycetales</taxon>
        <taxon>Lipomycetaceae</taxon>
        <taxon>Lipomyces</taxon>
    </lineage>
</organism>
<dbReference type="Proteomes" id="UP001433508">
    <property type="component" value="Unassembled WGS sequence"/>
</dbReference>
<keyword evidence="2" id="KW-1185">Reference proteome</keyword>
<comment type="caution">
    <text evidence="1">The sequence shown here is derived from an EMBL/GenBank/DDBJ whole genome shotgun (WGS) entry which is preliminary data.</text>
</comment>
<sequence>MDRKSFSDSRGDSRPINVKLSMTPSPAFAALVSGTPIAGRRAELFAKVKMMVATSRLHSTTPDSKVLSSASSHTPSRSLNDAIPTPLVSPPISPTPKRKSDITVHKPLHTLTQVHQNGLVSFPSSKSSDDNYYKFTPTDQENMPRASTPTEIAVSTTTTEKDEALEYLSDPAWNGFSMSKVITVREDAERVSVSRNDMIDKLTTDNTAGAGKRVCLVSSQVAASGKSDSRPSVSEGRVQVHLRGEYPGTTEESSQLSSPGDSVPAGSEGAGPVAMSQCDTDSSGKFRQGQSVDQARSLPQADKSGDTFLLNLPKCRQQSMEYNIELLTRQQSNNDEDRGTTTRDATETLTSTLTPTFSQSQNIFRRVRHKLKISHILYIFAVIAEAQKHCRIANNRRTKAAIIRTVRLGLRSLSRPFEESIRDRLNKVKTNFESEISNANLTPKTIWNRLAAEFLVDVTRTDLSSRLIPFSGTLKLVASLSPRNTLPASYFVSLVKTITDPVAL</sequence>
<reference evidence="2" key="1">
    <citation type="journal article" date="2024" name="Front. Bioeng. Biotechnol.">
        <title>Genome-scale model development and genomic sequencing of the oleaginous clade Lipomyces.</title>
        <authorList>
            <person name="Czajka J.J."/>
            <person name="Han Y."/>
            <person name="Kim J."/>
            <person name="Mondo S.J."/>
            <person name="Hofstad B.A."/>
            <person name="Robles A."/>
            <person name="Haridas S."/>
            <person name="Riley R."/>
            <person name="LaButti K."/>
            <person name="Pangilinan J."/>
            <person name="Andreopoulos W."/>
            <person name="Lipzen A."/>
            <person name="Yan J."/>
            <person name="Wang M."/>
            <person name="Ng V."/>
            <person name="Grigoriev I.V."/>
            <person name="Spatafora J.W."/>
            <person name="Magnuson J.K."/>
            <person name="Baker S.E."/>
            <person name="Pomraning K.R."/>
        </authorList>
    </citation>
    <scope>NUCLEOTIDE SEQUENCE [LARGE SCALE GENOMIC DNA]</scope>
    <source>
        <strain evidence="2">CBS 7786</strain>
    </source>
</reference>
<proteinExistence type="predicted"/>
<protein>
    <submittedName>
        <fullName evidence="1">Uncharacterized protein</fullName>
    </submittedName>
</protein>
<dbReference type="EMBL" id="MU971335">
    <property type="protein sequence ID" value="KAK9241218.1"/>
    <property type="molecule type" value="Genomic_DNA"/>
</dbReference>
<gene>
    <name evidence="1" type="ORF">V1525DRAFT_2680</name>
</gene>
<accession>A0ACC3TBA2</accession>
<name>A0ACC3TBA2_LIPKO</name>
<evidence type="ECO:0000313" key="1">
    <source>
        <dbReference type="EMBL" id="KAK9241218.1"/>
    </source>
</evidence>